<feature type="region of interest" description="Disordered" evidence="1">
    <location>
        <begin position="378"/>
        <end position="403"/>
    </location>
</feature>
<dbReference type="Proteomes" id="UP000435112">
    <property type="component" value="Unassembled WGS sequence"/>
</dbReference>
<protein>
    <recommendedName>
        <fullName evidence="2">ZNF598/HEL2 PAH domain-containing protein</fullName>
    </recommendedName>
</protein>
<evidence type="ECO:0000259" key="2">
    <source>
        <dbReference type="Pfam" id="PF23202"/>
    </source>
</evidence>
<evidence type="ECO:0000313" key="8">
    <source>
        <dbReference type="Proteomes" id="UP000435112"/>
    </source>
</evidence>
<dbReference type="AlphaFoldDB" id="A0A6A3N4W3"/>
<proteinExistence type="predicted"/>
<organism evidence="4 6">
    <name type="scientific">Phytophthora rubi</name>
    <dbReference type="NCBI Taxonomy" id="129364"/>
    <lineage>
        <taxon>Eukaryota</taxon>
        <taxon>Sar</taxon>
        <taxon>Stramenopiles</taxon>
        <taxon>Oomycota</taxon>
        <taxon>Peronosporomycetes</taxon>
        <taxon>Peronosporales</taxon>
        <taxon>Peronosporaceae</taxon>
        <taxon>Phytophthora</taxon>
    </lineage>
</organism>
<dbReference type="EMBL" id="QXFU01000478">
    <property type="protein sequence ID" value="KAE9032577.1"/>
    <property type="molecule type" value="Genomic_DNA"/>
</dbReference>
<evidence type="ECO:0000313" key="5">
    <source>
        <dbReference type="EMBL" id="KAE9342528.1"/>
    </source>
</evidence>
<evidence type="ECO:0000313" key="7">
    <source>
        <dbReference type="Proteomes" id="UP000434957"/>
    </source>
</evidence>
<feature type="region of interest" description="Disordered" evidence="1">
    <location>
        <begin position="1"/>
        <end position="23"/>
    </location>
</feature>
<dbReference type="EMBL" id="QXFV01000479">
    <property type="protein sequence ID" value="KAE9036327.1"/>
    <property type="molecule type" value="Genomic_DNA"/>
</dbReference>
<evidence type="ECO:0000313" key="6">
    <source>
        <dbReference type="Proteomes" id="UP000429607"/>
    </source>
</evidence>
<evidence type="ECO:0000313" key="3">
    <source>
        <dbReference type="EMBL" id="KAE9032577.1"/>
    </source>
</evidence>
<dbReference type="Proteomes" id="UP000429607">
    <property type="component" value="Unassembled WGS sequence"/>
</dbReference>
<sequence>MASRPLPAGRIGNGTHPSPSRPNVALRWLNNVAPAPAASKTVHSPVKKWPPPAKVEAPPHSPVLATPPSPAPVVEKNAAASVFQSARAMFEAKKTPAAAPSSSRRRVAFPTPAAPVVAKQHSNSSDLSSSSCSTVDSEIDRKLEECVETQQPQPVHALEKMEKESVETATPVQVSANMSPSTVEPLLSSPDRKVQAPWPPSIVAIGINPEQVNQNAPMRAEIDPLRLLLPVDAVPTLPDEVPSVYDTAAVEMEKSIKKVVRKLLMKNKARLEEFKVNSRLFGTDFMDSHAYLDTLVKDFGPIRALQLVPCLLSVQPDILKGNALLLTAKNYLLRNKEALRRELRGLQLASTTGAHQLNATSTMASTASFPAKTASEMTVKTPSSPVATSPPKAQKEVSPNPFAAQRTCRASTLDTAVSKNTLPIMQTLVSGAPPSPVAISTQKKPKVINPVQGVTALKTQATKSVEPMPEPQEAALPVINIAVTGPIQAQPAVPTVQALAPSPGVIKRAESTTPTDSEEEFRAENLFGETIQPSPQKKQPHNRSDMNAFVAPISPTSSTQSFEEAENLFGERLSSSSRSSVSRRKTVTWGDTLTVEVPIERDSVVKTTSKPLPFLFGPATAAAFDSDSDESDFSD</sequence>
<comment type="caution">
    <text evidence="4">The sequence shown here is derived from an EMBL/GenBank/DDBJ whole genome shotgun (WGS) entry which is preliminary data.</text>
</comment>
<feature type="region of interest" description="Disordered" evidence="1">
    <location>
        <begin position="36"/>
        <end position="70"/>
    </location>
</feature>
<accession>A0A6A3N4W3</accession>
<evidence type="ECO:0000313" key="4">
    <source>
        <dbReference type="EMBL" id="KAE9036327.1"/>
    </source>
</evidence>
<reference evidence="6 8" key="1">
    <citation type="submission" date="2018-09" db="EMBL/GenBank/DDBJ databases">
        <title>Genomic investigation of the strawberry pathogen Phytophthora fragariae indicates pathogenicity is determined by transcriptional variation in three key races.</title>
        <authorList>
            <person name="Adams T.M."/>
            <person name="Armitage A.D."/>
            <person name="Sobczyk M.K."/>
            <person name="Bates H.J."/>
            <person name="Dunwell J.M."/>
            <person name="Nellist C.F."/>
            <person name="Harrison R.J."/>
        </authorList>
    </citation>
    <scope>NUCLEOTIDE SEQUENCE [LARGE SCALE GENOMIC DNA]</scope>
    <source>
        <strain evidence="4 6">SCRP249</strain>
        <strain evidence="3 8">SCRP324</strain>
        <strain evidence="5 7">SCRP333</strain>
    </source>
</reference>
<dbReference type="EMBL" id="QXFT01000489">
    <property type="protein sequence ID" value="KAE9342528.1"/>
    <property type="molecule type" value="Genomic_DNA"/>
</dbReference>
<feature type="region of interest" description="Disordered" evidence="1">
    <location>
        <begin position="526"/>
        <end position="587"/>
    </location>
</feature>
<feature type="domain" description="ZNF598/HEL2 PAH" evidence="2">
    <location>
        <begin position="256"/>
        <end position="327"/>
    </location>
</feature>
<dbReference type="Pfam" id="PF23202">
    <property type="entry name" value="PAH_ZNF598"/>
    <property type="match status" value="1"/>
</dbReference>
<dbReference type="InterPro" id="IPR057634">
    <property type="entry name" value="PAH_ZNF598/HEL2"/>
</dbReference>
<keyword evidence="7" id="KW-1185">Reference proteome</keyword>
<feature type="compositionally biased region" description="Polar residues" evidence="1">
    <location>
        <begin position="378"/>
        <end position="387"/>
    </location>
</feature>
<dbReference type="Proteomes" id="UP000434957">
    <property type="component" value="Unassembled WGS sequence"/>
</dbReference>
<gene>
    <name evidence="4" type="ORF">PR001_g8878</name>
    <name evidence="3" type="ORF">PR002_g9106</name>
    <name evidence="5" type="ORF">PR003_g9435</name>
</gene>
<evidence type="ECO:0000256" key="1">
    <source>
        <dbReference type="SAM" id="MobiDB-lite"/>
    </source>
</evidence>
<name>A0A6A3N4W3_9STRA</name>
<feature type="compositionally biased region" description="Pro residues" evidence="1">
    <location>
        <begin position="48"/>
        <end position="70"/>
    </location>
</feature>
<dbReference type="OrthoDB" id="119579at2759"/>